<name>A0A830ZRI3_ERWAM</name>
<gene>
    <name evidence="1" type="ORF">BN437_1119</name>
</gene>
<evidence type="ECO:0000313" key="2">
    <source>
        <dbReference type="Proteomes" id="UP000013111"/>
    </source>
</evidence>
<proteinExistence type="predicted"/>
<reference evidence="1 2" key="1">
    <citation type="submission" date="2012-11" db="EMBL/GenBank/DDBJ databases">
        <authorList>
            <person name="Linke B."/>
        </authorList>
    </citation>
    <scope>NUCLEOTIDE SEQUENCE [LARGE SCALE GENOMIC DNA]</scope>
    <source>
        <strain evidence="2">CFBP 1232</strain>
    </source>
</reference>
<sequence length="45" mass="5352">MFYGPLNIWFVSSVKLLSLLPEMMILQYFQPLTGSTEIKVIKRRY</sequence>
<comment type="caution">
    <text evidence="1">The sequence shown here is derived from an EMBL/GenBank/DDBJ whole genome shotgun (WGS) entry which is preliminary data.</text>
</comment>
<protein>
    <submittedName>
        <fullName evidence="1">Uncharacterized protein</fullName>
    </submittedName>
</protein>
<dbReference type="EMBL" id="CAPB01000008">
    <property type="protein sequence ID" value="CCO93071.1"/>
    <property type="molecule type" value="Genomic_DNA"/>
</dbReference>
<accession>A0A830ZRI3</accession>
<organism evidence="1 2">
    <name type="scientific">Erwinia amylovora NBRC 12687 = CFBP 1232</name>
    <dbReference type="NCBI Taxonomy" id="1219359"/>
    <lineage>
        <taxon>Bacteria</taxon>
        <taxon>Pseudomonadati</taxon>
        <taxon>Pseudomonadota</taxon>
        <taxon>Gammaproteobacteria</taxon>
        <taxon>Enterobacterales</taxon>
        <taxon>Erwiniaceae</taxon>
        <taxon>Erwinia</taxon>
    </lineage>
</organism>
<dbReference type="AlphaFoldDB" id="A0A830ZRI3"/>
<evidence type="ECO:0000313" key="1">
    <source>
        <dbReference type="EMBL" id="CCO93071.1"/>
    </source>
</evidence>
<dbReference type="Proteomes" id="UP000013111">
    <property type="component" value="Unassembled WGS sequence"/>
</dbReference>
<reference evidence="1 2" key="2">
    <citation type="submission" date="2013-04" db="EMBL/GenBank/DDBJ databases">
        <title>Comparative genomics of 12 strains of Erwinia amylovora identifies a pan-genome with a large conserved core and provides insights into host specificity.</title>
        <authorList>
            <person name="Mann R.A."/>
            <person name="Smits T.H.M."/>
            <person name="Buehlmann A."/>
            <person name="Blom J."/>
            <person name="Goesmann A."/>
            <person name="Frey J.E."/>
            <person name="Plummer K.M."/>
            <person name="Beer S.V."/>
            <person name="Luck J."/>
            <person name="Duffy B."/>
            <person name="Rodoni B."/>
        </authorList>
    </citation>
    <scope>NUCLEOTIDE SEQUENCE [LARGE SCALE GENOMIC DNA]</scope>
    <source>
        <strain evidence="2">CFBP 1232</strain>
    </source>
</reference>